<feature type="transmembrane region" description="Helical" evidence="1">
    <location>
        <begin position="88"/>
        <end position="115"/>
    </location>
</feature>
<name>A0A812AKU7_ACAPH</name>
<protein>
    <submittedName>
        <fullName evidence="2">Uncharacterized protein</fullName>
    </submittedName>
</protein>
<keyword evidence="1" id="KW-1133">Transmembrane helix</keyword>
<organism evidence="2 3">
    <name type="scientific">Acanthosepion pharaonis</name>
    <name type="common">Pharaoh cuttlefish</name>
    <name type="synonym">Sepia pharaonis</name>
    <dbReference type="NCBI Taxonomy" id="158019"/>
    <lineage>
        <taxon>Eukaryota</taxon>
        <taxon>Metazoa</taxon>
        <taxon>Spiralia</taxon>
        <taxon>Lophotrochozoa</taxon>
        <taxon>Mollusca</taxon>
        <taxon>Cephalopoda</taxon>
        <taxon>Coleoidea</taxon>
        <taxon>Decapodiformes</taxon>
        <taxon>Sepiida</taxon>
        <taxon>Sepiina</taxon>
        <taxon>Sepiidae</taxon>
        <taxon>Acanthosepion</taxon>
    </lineage>
</organism>
<reference evidence="2" key="1">
    <citation type="submission" date="2021-01" db="EMBL/GenBank/DDBJ databases">
        <authorList>
            <person name="Li R."/>
            <person name="Bekaert M."/>
        </authorList>
    </citation>
    <scope>NUCLEOTIDE SEQUENCE</scope>
    <source>
        <strain evidence="2">Farmed</strain>
    </source>
</reference>
<keyword evidence="3" id="KW-1185">Reference proteome</keyword>
<evidence type="ECO:0000256" key="1">
    <source>
        <dbReference type="SAM" id="Phobius"/>
    </source>
</evidence>
<comment type="caution">
    <text evidence="2">The sequence shown here is derived from an EMBL/GenBank/DDBJ whole genome shotgun (WGS) entry which is preliminary data.</text>
</comment>
<dbReference type="AlphaFoldDB" id="A0A812AKU7"/>
<sequence>MAKEEEVYYVSFVQCFLFTVCKHDAGEVLLLPCSFIGKAITLSPPLLVHFIKLSLFSSFSFIFIFFLLSSSPSLLSLSLLSLSLSSSLFNCCLFSVALFNFSSFLLVLSLSYLSLERSQSPPSPNYLILPVHSNTPIPFFCSFPFSSFFSLSTPYCVPSVHHPSLSSSRFIYVTISFVFSKVTFSFLCLSLSVCLSVSLSLSL</sequence>
<evidence type="ECO:0000313" key="3">
    <source>
        <dbReference type="Proteomes" id="UP000597762"/>
    </source>
</evidence>
<feature type="transmembrane region" description="Helical" evidence="1">
    <location>
        <begin position="170"/>
        <end position="199"/>
    </location>
</feature>
<dbReference type="EMBL" id="CAHIKZ030000027">
    <property type="protein sequence ID" value="CAE1141965.1"/>
    <property type="molecule type" value="Genomic_DNA"/>
</dbReference>
<accession>A0A812AKU7</accession>
<keyword evidence="1" id="KW-0812">Transmembrane</keyword>
<evidence type="ECO:0000313" key="2">
    <source>
        <dbReference type="EMBL" id="CAE1141965.1"/>
    </source>
</evidence>
<proteinExistence type="predicted"/>
<dbReference type="Proteomes" id="UP000597762">
    <property type="component" value="Unassembled WGS sequence"/>
</dbReference>
<feature type="transmembrane region" description="Helical" evidence="1">
    <location>
        <begin position="46"/>
        <end position="68"/>
    </location>
</feature>
<keyword evidence="1" id="KW-0472">Membrane</keyword>
<gene>
    <name evidence="2" type="ORF">SPHA_998</name>
</gene>